<keyword evidence="2" id="KW-1185">Reference proteome</keyword>
<name>A0A949TZL1_9CLOT</name>
<dbReference type="RefSeq" id="WP_218322623.1">
    <property type="nucleotide sequence ID" value="NZ_JAEEGC010000129.1"/>
</dbReference>
<protein>
    <submittedName>
        <fullName evidence="1">Uncharacterized protein</fullName>
    </submittedName>
</protein>
<organism evidence="1 2">
    <name type="scientific">Clostridium thailandense</name>
    <dbReference type="NCBI Taxonomy" id="2794346"/>
    <lineage>
        <taxon>Bacteria</taxon>
        <taxon>Bacillati</taxon>
        <taxon>Bacillota</taxon>
        <taxon>Clostridia</taxon>
        <taxon>Eubacteriales</taxon>
        <taxon>Clostridiaceae</taxon>
        <taxon>Clostridium</taxon>
    </lineage>
</organism>
<evidence type="ECO:0000313" key="1">
    <source>
        <dbReference type="EMBL" id="MBV7275573.1"/>
    </source>
</evidence>
<proteinExistence type="predicted"/>
<dbReference type="EMBL" id="JAEEGC010000129">
    <property type="protein sequence ID" value="MBV7275573.1"/>
    <property type="molecule type" value="Genomic_DNA"/>
</dbReference>
<dbReference type="Proteomes" id="UP000694308">
    <property type="component" value="Unassembled WGS sequence"/>
</dbReference>
<reference evidence="1" key="1">
    <citation type="submission" date="2020-12" db="EMBL/GenBank/DDBJ databases">
        <title>Clostridium thailandense sp. nov., a novel acetogenic bacterium isolated from peat land soil in Thailand.</title>
        <authorList>
            <person name="Chaikitkaew S."/>
            <person name="Birkeland N.K."/>
        </authorList>
    </citation>
    <scope>NUCLEOTIDE SEQUENCE</scope>
    <source>
        <strain evidence="1">PL3</strain>
    </source>
</reference>
<comment type="caution">
    <text evidence="1">The sequence shown here is derived from an EMBL/GenBank/DDBJ whole genome shotgun (WGS) entry which is preliminary data.</text>
</comment>
<dbReference type="AlphaFoldDB" id="A0A949TZL1"/>
<sequence>MKYFGEGLSEKHKELVKIIRKKDKISQAKSLFLDIHANLHLERTY</sequence>
<gene>
    <name evidence="1" type="ORF">I6U48_21975</name>
</gene>
<evidence type="ECO:0000313" key="2">
    <source>
        <dbReference type="Proteomes" id="UP000694308"/>
    </source>
</evidence>
<accession>A0A949TZL1</accession>